<dbReference type="AlphaFoldDB" id="A0A366XUC9"/>
<dbReference type="GO" id="GO:0003700">
    <property type="term" value="F:DNA-binding transcription factor activity"/>
    <property type="evidence" value="ECO:0007669"/>
    <property type="project" value="InterPro"/>
</dbReference>
<keyword evidence="1" id="KW-0805">Transcription regulation</keyword>
<name>A0A366XUC9_9BACI</name>
<dbReference type="PROSITE" id="PS01124">
    <property type="entry name" value="HTH_ARAC_FAMILY_2"/>
    <property type="match status" value="1"/>
</dbReference>
<gene>
    <name evidence="7" type="ORF">DS031_09410</name>
</gene>
<keyword evidence="2 7" id="KW-0238">DNA-binding</keyword>
<dbReference type="InterPro" id="IPR018062">
    <property type="entry name" value="HTH_AraC-typ_CS"/>
</dbReference>
<evidence type="ECO:0000256" key="2">
    <source>
        <dbReference type="ARBA" id="ARBA00023125"/>
    </source>
</evidence>
<dbReference type="Pfam" id="PF12833">
    <property type="entry name" value="HTH_18"/>
    <property type="match status" value="1"/>
</dbReference>
<keyword evidence="4" id="KW-0597">Phosphoprotein</keyword>
<dbReference type="InterPro" id="IPR020449">
    <property type="entry name" value="Tscrpt_reg_AraC-type_HTH"/>
</dbReference>
<dbReference type="Proteomes" id="UP000253314">
    <property type="component" value="Unassembled WGS sequence"/>
</dbReference>
<feature type="domain" description="HTH araC/xylS-type" evidence="5">
    <location>
        <begin position="156"/>
        <end position="254"/>
    </location>
</feature>
<dbReference type="InterPro" id="IPR018060">
    <property type="entry name" value="HTH_AraC"/>
</dbReference>
<dbReference type="RefSeq" id="WP_113805825.1">
    <property type="nucleotide sequence ID" value="NZ_QOCW01000008.1"/>
</dbReference>
<dbReference type="PANTHER" id="PTHR43280">
    <property type="entry name" value="ARAC-FAMILY TRANSCRIPTIONAL REGULATOR"/>
    <property type="match status" value="1"/>
</dbReference>
<comment type="caution">
    <text evidence="7">The sequence shown here is derived from an EMBL/GenBank/DDBJ whole genome shotgun (WGS) entry which is preliminary data.</text>
</comment>
<dbReference type="PROSITE" id="PS50110">
    <property type="entry name" value="RESPONSE_REGULATORY"/>
    <property type="match status" value="1"/>
</dbReference>
<dbReference type="SMART" id="SM00448">
    <property type="entry name" value="REC"/>
    <property type="match status" value="1"/>
</dbReference>
<evidence type="ECO:0000259" key="5">
    <source>
        <dbReference type="PROSITE" id="PS01124"/>
    </source>
</evidence>
<dbReference type="SUPFAM" id="SSF46689">
    <property type="entry name" value="Homeodomain-like"/>
    <property type="match status" value="2"/>
</dbReference>
<dbReference type="GO" id="GO:0000160">
    <property type="term" value="P:phosphorelay signal transduction system"/>
    <property type="evidence" value="ECO:0007669"/>
    <property type="project" value="InterPro"/>
</dbReference>
<dbReference type="Gene3D" id="1.10.10.60">
    <property type="entry name" value="Homeodomain-like"/>
    <property type="match status" value="2"/>
</dbReference>
<dbReference type="InterPro" id="IPR011006">
    <property type="entry name" value="CheY-like_superfamily"/>
</dbReference>
<dbReference type="CDD" id="cd17536">
    <property type="entry name" value="REC_YesN-like"/>
    <property type="match status" value="1"/>
</dbReference>
<dbReference type="Gene3D" id="3.40.50.2300">
    <property type="match status" value="1"/>
</dbReference>
<dbReference type="PROSITE" id="PS00041">
    <property type="entry name" value="HTH_ARAC_FAMILY_1"/>
    <property type="match status" value="1"/>
</dbReference>
<feature type="modified residue" description="4-aspartylphosphate" evidence="4">
    <location>
        <position position="56"/>
    </location>
</feature>
<dbReference type="PRINTS" id="PR00032">
    <property type="entry name" value="HTHARAC"/>
</dbReference>
<evidence type="ECO:0000259" key="6">
    <source>
        <dbReference type="PROSITE" id="PS50110"/>
    </source>
</evidence>
<keyword evidence="8" id="KW-1185">Reference proteome</keyword>
<dbReference type="InterPro" id="IPR001789">
    <property type="entry name" value="Sig_transdc_resp-reg_receiver"/>
</dbReference>
<dbReference type="PANTHER" id="PTHR43280:SF28">
    <property type="entry name" value="HTH-TYPE TRANSCRIPTIONAL ACTIVATOR RHAS"/>
    <property type="match status" value="1"/>
</dbReference>
<dbReference type="SUPFAM" id="SSF52172">
    <property type="entry name" value="CheY-like"/>
    <property type="match status" value="1"/>
</dbReference>
<protein>
    <submittedName>
        <fullName evidence="7">DNA-binding response regulator</fullName>
    </submittedName>
</protein>
<evidence type="ECO:0000313" key="8">
    <source>
        <dbReference type="Proteomes" id="UP000253314"/>
    </source>
</evidence>
<sequence length="259" mass="29282">MKKTLLIVDDEPRTRQGLKKTLEVWAEGKYEILSAESAQQAMKILGQQKISLLITDISMPEMTGLQMVKTLKENNQSPVVIVISAYPEFSYAQEAIQLGVLSYLLKPIMKRKLIEEVEKALEVGENLEKAGILKKVVDEKLAHLKIEDQKEGSLIKKAMEYVDAHVDSQITLTEAAAHVNLSTSYFSVLFKEKANMNFSEYVTRTRLQKAKNLLISSDLPVAQIAEDVGYTTSKYFIKLFKEYEGVTPSQYRKSATIRN</sequence>
<dbReference type="Pfam" id="PF00072">
    <property type="entry name" value="Response_reg"/>
    <property type="match status" value="1"/>
</dbReference>
<reference evidence="7 8" key="1">
    <citation type="submission" date="2018-07" db="EMBL/GenBank/DDBJ databases">
        <title>Lottiidibacillus patelloidae gen. nov., sp. nov., isolated from the intestinal tract of a marine limpet and the reclassification of B. taeanensis BH030017T, B. algicola KMM 3737T and B. hwajinpoensis SW-72T as genus Lottiidibacillus.</title>
        <authorList>
            <person name="Liu R."/>
            <person name="Huang Z."/>
        </authorList>
    </citation>
    <scope>NUCLEOTIDE SEQUENCE [LARGE SCALE GENOMIC DNA]</scope>
    <source>
        <strain evidence="7 8">BH030017</strain>
    </source>
</reference>
<dbReference type="OrthoDB" id="9788446at2"/>
<keyword evidence="3" id="KW-0804">Transcription</keyword>
<evidence type="ECO:0000313" key="7">
    <source>
        <dbReference type="EMBL" id="RBW69742.1"/>
    </source>
</evidence>
<dbReference type="InterPro" id="IPR009057">
    <property type="entry name" value="Homeodomain-like_sf"/>
</dbReference>
<dbReference type="EMBL" id="QOCW01000008">
    <property type="protein sequence ID" value="RBW69742.1"/>
    <property type="molecule type" value="Genomic_DNA"/>
</dbReference>
<evidence type="ECO:0000256" key="4">
    <source>
        <dbReference type="PROSITE-ProRule" id="PRU00169"/>
    </source>
</evidence>
<evidence type="ECO:0000256" key="1">
    <source>
        <dbReference type="ARBA" id="ARBA00023015"/>
    </source>
</evidence>
<dbReference type="SMART" id="SM00342">
    <property type="entry name" value="HTH_ARAC"/>
    <property type="match status" value="1"/>
</dbReference>
<organism evidence="7 8">
    <name type="scientific">Bacillus taeanensis</name>
    <dbReference type="NCBI Taxonomy" id="273032"/>
    <lineage>
        <taxon>Bacteria</taxon>
        <taxon>Bacillati</taxon>
        <taxon>Bacillota</taxon>
        <taxon>Bacilli</taxon>
        <taxon>Bacillales</taxon>
        <taxon>Bacillaceae</taxon>
        <taxon>Bacillus</taxon>
    </lineage>
</organism>
<accession>A0A366XUC9</accession>
<proteinExistence type="predicted"/>
<feature type="domain" description="Response regulatory" evidence="6">
    <location>
        <begin position="4"/>
        <end position="121"/>
    </location>
</feature>
<evidence type="ECO:0000256" key="3">
    <source>
        <dbReference type="ARBA" id="ARBA00023163"/>
    </source>
</evidence>
<dbReference type="GO" id="GO:0043565">
    <property type="term" value="F:sequence-specific DNA binding"/>
    <property type="evidence" value="ECO:0007669"/>
    <property type="project" value="InterPro"/>
</dbReference>